<dbReference type="AlphaFoldDB" id="A0AAN7UW37"/>
<keyword evidence="2" id="KW-0812">Transmembrane</keyword>
<name>A0AAN7UW37_9PEZI</name>
<evidence type="ECO:0000313" key="3">
    <source>
        <dbReference type="EMBL" id="KAK5637227.1"/>
    </source>
</evidence>
<dbReference type="EMBL" id="JAWHQM010000098">
    <property type="protein sequence ID" value="KAK5637227.1"/>
    <property type="molecule type" value="Genomic_DNA"/>
</dbReference>
<comment type="caution">
    <text evidence="3">The sequence shown here is derived from an EMBL/GenBank/DDBJ whole genome shotgun (WGS) entry which is preliminary data.</text>
</comment>
<feature type="transmembrane region" description="Helical" evidence="2">
    <location>
        <begin position="447"/>
        <end position="469"/>
    </location>
</feature>
<dbReference type="Gene3D" id="1.20.58.340">
    <property type="entry name" value="Magnesium transport protein CorA, transmembrane region"/>
    <property type="match status" value="1"/>
</dbReference>
<accession>A0AAN7UW37</accession>
<keyword evidence="2" id="KW-0472">Membrane</keyword>
<feature type="region of interest" description="Disordered" evidence="1">
    <location>
        <begin position="479"/>
        <end position="498"/>
    </location>
</feature>
<dbReference type="Proteomes" id="UP001305414">
    <property type="component" value="Unassembled WGS sequence"/>
</dbReference>
<evidence type="ECO:0000256" key="2">
    <source>
        <dbReference type="SAM" id="Phobius"/>
    </source>
</evidence>
<feature type="compositionally biased region" description="Basic residues" evidence="1">
    <location>
        <begin position="484"/>
        <end position="498"/>
    </location>
</feature>
<protein>
    <submittedName>
        <fullName evidence="3">Uncharacterized protein</fullName>
    </submittedName>
</protein>
<feature type="transmembrane region" description="Helical" evidence="2">
    <location>
        <begin position="410"/>
        <end position="432"/>
    </location>
</feature>
<sequence>MDWLRSDDSLWEKNISMLDFMPANSTVLEVTKQGKAELRTQKYTMLSEEEWQAWFNTASVISAAGLDLTNYLLEFPSTRYAYSNQYPLDVNQQLSSVDLILGARADTGEFDPGVLSYLPFSESIFRRLIKEFKIHGTIARTISRNTSCAFIRKFHSWDSPIERSIVYNCRSSASWRGDLGLSVTFTLRTLTTHALMYGCDAETTEVITKRLSSSDLSSLHPMVLVVLFAELERNKLDRLVRDKIGQLIQQIIGISDNNYALTLDDRSSPSLSPSLAMSIKDWIEMGELRNGLKAFKRKMHDMMEHIDEFQGELLNPERDNHGFATRLSPDTLLGLQETSVKMKERLKHLIDEFDELIEKCANIINGVGLASQLEWNQIGRRDTFTNLEIARNGLKVAQHTRRDSELMKSIALLTMVFLPATFVATLFSMGIFEWKGSYGEVLSVSPYIWLYVAVTVAITSVTLGTWYLWAMRRRRRATSDNSNKSKRISKHRHNLGPH</sequence>
<evidence type="ECO:0000313" key="4">
    <source>
        <dbReference type="Proteomes" id="UP001305414"/>
    </source>
</evidence>
<proteinExistence type="predicted"/>
<keyword evidence="2" id="KW-1133">Transmembrane helix</keyword>
<organism evidence="3 4">
    <name type="scientific">Xylaria bambusicola</name>
    <dbReference type="NCBI Taxonomy" id="326684"/>
    <lineage>
        <taxon>Eukaryota</taxon>
        <taxon>Fungi</taxon>
        <taxon>Dikarya</taxon>
        <taxon>Ascomycota</taxon>
        <taxon>Pezizomycotina</taxon>
        <taxon>Sordariomycetes</taxon>
        <taxon>Xylariomycetidae</taxon>
        <taxon>Xylariales</taxon>
        <taxon>Xylariaceae</taxon>
        <taxon>Xylaria</taxon>
    </lineage>
</organism>
<evidence type="ECO:0000256" key="1">
    <source>
        <dbReference type="SAM" id="MobiDB-lite"/>
    </source>
</evidence>
<keyword evidence="4" id="KW-1185">Reference proteome</keyword>
<reference evidence="3 4" key="1">
    <citation type="submission" date="2023-10" db="EMBL/GenBank/DDBJ databases">
        <title>Draft genome sequence of Xylaria bambusicola isolate GMP-LS, the root and basal stem rot pathogen of sugarcane in Indonesia.</title>
        <authorList>
            <person name="Selvaraj P."/>
            <person name="Muralishankar V."/>
            <person name="Muruganantham S."/>
            <person name="Sp S."/>
            <person name="Haryani S."/>
            <person name="Lau K.J.X."/>
            <person name="Naqvi N.I."/>
        </authorList>
    </citation>
    <scope>NUCLEOTIDE SEQUENCE [LARGE SCALE GENOMIC DNA]</scope>
    <source>
        <strain evidence="3">GMP-LS</strain>
    </source>
</reference>
<gene>
    <name evidence="3" type="ORF">RRF57_012939</name>
</gene>